<evidence type="ECO:0000313" key="3">
    <source>
        <dbReference type="Proteomes" id="UP000830236"/>
    </source>
</evidence>
<keyword evidence="1" id="KW-0732">Signal</keyword>
<evidence type="ECO:0000313" key="2">
    <source>
        <dbReference type="EMBL" id="UQF79228.1"/>
    </source>
</evidence>
<name>A0A9E7APU5_9ACTO</name>
<accession>A0A9E7APU5</accession>
<proteinExistence type="predicted"/>
<dbReference type="EMBL" id="CP097095">
    <property type="protein sequence ID" value="UQF79228.1"/>
    <property type="molecule type" value="Genomic_DNA"/>
</dbReference>
<feature type="signal peptide" evidence="1">
    <location>
        <begin position="1"/>
        <end position="29"/>
    </location>
</feature>
<evidence type="ECO:0000256" key="1">
    <source>
        <dbReference type="SAM" id="SignalP"/>
    </source>
</evidence>
<feature type="chain" id="PRO_5039682096" evidence="1">
    <location>
        <begin position="30"/>
        <end position="268"/>
    </location>
</feature>
<reference evidence="2" key="1">
    <citation type="submission" date="2022-05" db="EMBL/GenBank/DDBJ databases">
        <title>Using nanopore sequencing to obtain complete genomes from saliva samples.</title>
        <authorList>
            <person name="Baker J.L."/>
        </authorList>
    </citation>
    <scope>NUCLEOTIDE SEQUENCE</scope>
    <source>
        <strain evidence="2">JCVI-JB-Ag32</strain>
    </source>
</reference>
<dbReference type="AlphaFoldDB" id="A0A9E7APU5"/>
<sequence>MQVSRRNVTRAALWSAPALIATSAAPALAVSADKQAGQVVAVLWSNTFSDVGQGKTTGTDKHYQPWIIYPTATKTGSNTLVVTNATAASTLGSAQKGTGKLTPAPASKSGYYEQVGKGQQIHVVIENIGDTSSPGSDEYADVARISQEDVPRGTRYTRGTAANPAWPSLVMRDQGWYSVVQGTRSTSDGNHWFGVRSKGANGRTKWDLTLQLNQNFTSPNDGASAVTFDLFWPSRLPATFPKRISAKLIYRVTVTSPWGTVVYTTSPI</sequence>
<organism evidence="2 3">
    <name type="scientific">Actinomyces graevenitzii</name>
    <dbReference type="NCBI Taxonomy" id="55565"/>
    <lineage>
        <taxon>Bacteria</taxon>
        <taxon>Bacillati</taxon>
        <taxon>Actinomycetota</taxon>
        <taxon>Actinomycetes</taxon>
        <taxon>Actinomycetales</taxon>
        <taxon>Actinomycetaceae</taxon>
        <taxon>Actinomyces</taxon>
    </lineage>
</organism>
<protein>
    <submittedName>
        <fullName evidence="2">Uncharacterized protein</fullName>
    </submittedName>
</protein>
<dbReference type="KEGG" id="agh:M3I41_06440"/>
<dbReference type="Proteomes" id="UP000830236">
    <property type="component" value="Chromosome"/>
</dbReference>
<gene>
    <name evidence="2" type="ORF">M3I41_06440</name>
</gene>